<dbReference type="Pfam" id="PF00069">
    <property type="entry name" value="Pkinase"/>
    <property type="match status" value="1"/>
</dbReference>
<feature type="domain" description="Protein kinase" evidence="1">
    <location>
        <begin position="9"/>
        <end position="279"/>
    </location>
</feature>
<dbReference type="GO" id="GO:0005524">
    <property type="term" value="F:ATP binding"/>
    <property type="evidence" value="ECO:0007669"/>
    <property type="project" value="InterPro"/>
</dbReference>
<dbReference type="Gene3D" id="3.30.200.20">
    <property type="entry name" value="Phosphorylase Kinase, domain 1"/>
    <property type="match status" value="1"/>
</dbReference>
<dbReference type="InterPro" id="IPR051681">
    <property type="entry name" value="Ser/Thr_Kinases-Pseudokinases"/>
</dbReference>
<dbReference type="PROSITE" id="PS00108">
    <property type="entry name" value="PROTEIN_KINASE_ST"/>
    <property type="match status" value="1"/>
</dbReference>
<dbReference type="InterPro" id="IPR001245">
    <property type="entry name" value="Ser-Thr/Tyr_kinase_cat_dom"/>
</dbReference>
<dbReference type="InterPro" id="IPR011009">
    <property type="entry name" value="Kinase-like_dom_sf"/>
</dbReference>
<reference evidence="2 3" key="1">
    <citation type="submission" date="2019-07" db="EMBL/GenBank/DDBJ databases">
        <title>Genomics analysis of Aphanomyces spp. identifies a new class of oomycete effector associated with host adaptation.</title>
        <authorList>
            <person name="Gaulin E."/>
        </authorList>
    </citation>
    <scope>NUCLEOTIDE SEQUENCE [LARGE SCALE GENOMIC DNA]</scope>
    <source>
        <strain evidence="2 3">ATCC 201684</strain>
    </source>
</reference>
<dbReference type="VEuPathDB" id="FungiDB:AeMF1_006261"/>
<dbReference type="PANTHER" id="PTHR44329:SF214">
    <property type="entry name" value="PROTEIN KINASE DOMAIN-CONTAINING PROTEIN"/>
    <property type="match status" value="1"/>
</dbReference>
<keyword evidence="3" id="KW-1185">Reference proteome</keyword>
<proteinExistence type="predicted"/>
<dbReference type="Gene3D" id="1.10.510.10">
    <property type="entry name" value="Transferase(Phosphotransferase) domain 1"/>
    <property type="match status" value="1"/>
</dbReference>
<dbReference type="SMART" id="SM00220">
    <property type="entry name" value="S_TKc"/>
    <property type="match status" value="1"/>
</dbReference>
<accession>A0A6G0WRI5</accession>
<evidence type="ECO:0000259" key="1">
    <source>
        <dbReference type="PROSITE" id="PS50011"/>
    </source>
</evidence>
<gene>
    <name evidence="2" type="ORF">Ae201684_012436</name>
</gene>
<sequence>MFRIPPTDISIVKPIAAGAYGQVGMAYYHDQVVAVKSLLAAKRTNMDQLVHFVNEIKLHSQIECDYIVQFIGASWNKPSDIVMVTEYMDKGDLRNFLQATTPATLAWRDKLDVALSVGHALVYLHSLDLKVIHRDLKSRNVLLNSAMHAKLTDFGVSREFDDIETLTADVGTYRWMAPEVLQDGHYTESADIYSFGVILAELSTHLIPYQDLKNARGNPYTDTALMAKVMQGEIMPSFAVGSPLWYVQFGQRCMALKPQRRPTAMEVVHMIMTELRKLH</sequence>
<dbReference type="AlphaFoldDB" id="A0A6G0WRI5"/>
<dbReference type="PRINTS" id="PR00109">
    <property type="entry name" value="TYRKINASE"/>
</dbReference>
<dbReference type="InterPro" id="IPR008271">
    <property type="entry name" value="Ser/Thr_kinase_AS"/>
</dbReference>
<dbReference type="PIRSF" id="PIRSF000654">
    <property type="entry name" value="Integrin-linked_kinase"/>
    <property type="match status" value="1"/>
</dbReference>
<dbReference type="InterPro" id="IPR000719">
    <property type="entry name" value="Prot_kinase_dom"/>
</dbReference>
<dbReference type="EMBL" id="VJMJ01000157">
    <property type="protein sequence ID" value="KAF0730038.1"/>
    <property type="molecule type" value="Genomic_DNA"/>
</dbReference>
<dbReference type="Proteomes" id="UP000481153">
    <property type="component" value="Unassembled WGS sequence"/>
</dbReference>
<dbReference type="PROSITE" id="PS50011">
    <property type="entry name" value="PROTEIN_KINASE_DOM"/>
    <property type="match status" value="1"/>
</dbReference>
<name>A0A6G0WRI5_9STRA</name>
<organism evidence="2 3">
    <name type="scientific">Aphanomyces euteiches</name>
    <dbReference type="NCBI Taxonomy" id="100861"/>
    <lineage>
        <taxon>Eukaryota</taxon>
        <taxon>Sar</taxon>
        <taxon>Stramenopiles</taxon>
        <taxon>Oomycota</taxon>
        <taxon>Saprolegniomycetes</taxon>
        <taxon>Saprolegniales</taxon>
        <taxon>Verrucalvaceae</taxon>
        <taxon>Aphanomyces</taxon>
    </lineage>
</organism>
<comment type="caution">
    <text evidence="2">The sequence shown here is derived from an EMBL/GenBank/DDBJ whole genome shotgun (WGS) entry which is preliminary data.</text>
</comment>
<dbReference type="SUPFAM" id="SSF56112">
    <property type="entry name" value="Protein kinase-like (PK-like)"/>
    <property type="match status" value="1"/>
</dbReference>
<dbReference type="GO" id="GO:0004674">
    <property type="term" value="F:protein serine/threonine kinase activity"/>
    <property type="evidence" value="ECO:0007669"/>
    <property type="project" value="TreeGrafter"/>
</dbReference>
<dbReference type="PANTHER" id="PTHR44329">
    <property type="entry name" value="SERINE/THREONINE-PROTEIN KINASE TNNI3K-RELATED"/>
    <property type="match status" value="1"/>
</dbReference>
<protein>
    <recommendedName>
        <fullName evidence="1">Protein kinase domain-containing protein</fullName>
    </recommendedName>
</protein>
<evidence type="ECO:0000313" key="3">
    <source>
        <dbReference type="Proteomes" id="UP000481153"/>
    </source>
</evidence>
<evidence type="ECO:0000313" key="2">
    <source>
        <dbReference type="EMBL" id="KAF0730038.1"/>
    </source>
</evidence>